<protein>
    <submittedName>
        <fullName evidence="5">NAD(P)H-dependent oxidoreductase</fullName>
    </submittedName>
</protein>
<organism evidence="5">
    <name type="scientific">Scrofimicrobium appendicitidis</name>
    <dbReference type="NCBI Taxonomy" id="3079930"/>
    <lineage>
        <taxon>Bacteria</taxon>
        <taxon>Bacillati</taxon>
        <taxon>Actinomycetota</taxon>
        <taxon>Actinomycetes</taxon>
        <taxon>Actinomycetales</taxon>
        <taxon>Actinomycetaceae</taxon>
        <taxon>Scrofimicrobium</taxon>
    </lineage>
</organism>
<dbReference type="SUPFAM" id="SSF52218">
    <property type="entry name" value="Flavoproteins"/>
    <property type="match status" value="1"/>
</dbReference>
<keyword evidence="1" id="KW-0285">Flavoprotein</keyword>
<dbReference type="InterPro" id="IPR023932">
    <property type="entry name" value="CE1759_FMN_reduct"/>
</dbReference>
<dbReference type="AlphaFoldDB" id="A0AAU7V775"/>
<keyword evidence="2" id="KW-0288">FMN</keyword>
<dbReference type="KEGG" id="sapp:SAC06_09440"/>
<sequence>MRVVVVNASLSESSSGTALARRVLQVIEAEQPAGSDPVEANWVDLRSLGHALLDYLYTHVPTQAVREAYAQLGQADLIVAVTPTYQAAYSGLFKLFWDLLPEGELRGKPVLLCATGGTGRHGLMIDHTLRPLFAYLGMIALPTALYAATQDWGDPGYEVEVGLEESLERRIKRAARDVWAYARLTEPTQPAVPVEDEPDPASSATSAFPGFVDFETLLHPNS</sequence>
<evidence type="ECO:0000259" key="4">
    <source>
        <dbReference type="Pfam" id="PF03358"/>
    </source>
</evidence>
<gene>
    <name evidence="5" type="ORF">SAC06_09440</name>
</gene>
<dbReference type="RefSeq" id="WP_350258055.1">
    <property type="nucleotide sequence ID" value="NZ_CP138335.1"/>
</dbReference>
<dbReference type="Gene3D" id="3.40.50.360">
    <property type="match status" value="1"/>
</dbReference>
<reference evidence="5" key="1">
    <citation type="submission" date="2023-11" db="EMBL/GenBank/DDBJ databases">
        <title>Scrofimicrobium hongkongense sp. nov., isolated from a patient with peritonitis.</title>
        <authorList>
            <person name="Lao H.Y."/>
            <person name="Wong A.Y.P."/>
            <person name="Ng T.L."/>
            <person name="Wong R.Y.L."/>
            <person name="Yau M.C.Y."/>
            <person name="Lam J.Y.W."/>
            <person name="Siu G.K.H."/>
        </authorList>
    </citation>
    <scope>NUCLEOTIDE SEQUENCE</scope>
    <source>
        <strain evidence="5">R131</strain>
    </source>
</reference>
<feature type="domain" description="NADPH-dependent FMN reductase-like" evidence="4">
    <location>
        <begin position="1"/>
        <end position="152"/>
    </location>
</feature>
<dbReference type="InterPro" id="IPR029039">
    <property type="entry name" value="Flavoprotein-like_sf"/>
</dbReference>
<evidence type="ECO:0000313" key="5">
    <source>
        <dbReference type="EMBL" id="XBW07854.1"/>
    </source>
</evidence>
<evidence type="ECO:0000256" key="3">
    <source>
        <dbReference type="ARBA" id="ARBA00023002"/>
    </source>
</evidence>
<dbReference type="PANTHER" id="PTHR43408:SF2">
    <property type="entry name" value="FMN REDUCTASE (NADPH)"/>
    <property type="match status" value="1"/>
</dbReference>
<proteinExistence type="predicted"/>
<evidence type="ECO:0000256" key="2">
    <source>
        <dbReference type="ARBA" id="ARBA00022643"/>
    </source>
</evidence>
<dbReference type="InterPro" id="IPR005025">
    <property type="entry name" value="FMN_Rdtase-like_dom"/>
</dbReference>
<dbReference type="Pfam" id="PF03358">
    <property type="entry name" value="FMN_red"/>
    <property type="match status" value="1"/>
</dbReference>
<dbReference type="NCBIfam" id="TIGR04037">
    <property type="entry name" value="LLM_duo_CE1759"/>
    <property type="match status" value="1"/>
</dbReference>
<dbReference type="EMBL" id="CP138335">
    <property type="protein sequence ID" value="XBW07854.1"/>
    <property type="molecule type" value="Genomic_DNA"/>
</dbReference>
<accession>A0AAU7V775</accession>
<dbReference type="GO" id="GO:0016491">
    <property type="term" value="F:oxidoreductase activity"/>
    <property type="evidence" value="ECO:0007669"/>
    <property type="project" value="UniProtKB-KW"/>
</dbReference>
<evidence type="ECO:0000256" key="1">
    <source>
        <dbReference type="ARBA" id="ARBA00022630"/>
    </source>
</evidence>
<keyword evidence="3" id="KW-0560">Oxidoreductase</keyword>
<dbReference type="PANTHER" id="PTHR43408">
    <property type="entry name" value="FMN REDUCTASE (NADPH)"/>
    <property type="match status" value="1"/>
</dbReference>
<name>A0AAU7V775_9ACTO</name>
<dbReference type="InterPro" id="IPR051814">
    <property type="entry name" value="NAD(P)H-dep_FMN_reductase"/>
</dbReference>